<evidence type="ECO:0000313" key="9">
    <source>
        <dbReference type="Proteomes" id="UP001529272"/>
    </source>
</evidence>
<evidence type="ECO:0000256" key="2">
    <source>
        <dbReference type="ARBA" id="ARBA00023125"/>
    </source>
</evidence>
<dbReference type="GeneID" id="91489695"/>
<dbReference type="Gene3D" id="1.10.357.10">
    <property type="entry name" value="Tetracycline Repressor, domain 2"/>
    <property type="match status" value="1"/>
</dbReference>
<dbReference type="InterPro" id="IPR001647">
    <property type="entry name" value="HTH_TetR"/>
</dbReference>
<evidence type="ECO:0000313" key="8">
    <source>
        <dbReference type="Proteomes" id="UP000198286"/>
    </source>
</evidence>
<dbReference type="Proteomes" id="UP000198286">
    <property type="component" value="Chromosome"/>
</dbReference>
<dbReference type="InterPro" id="IPR036271">
    <property type="entry name" value="Tet_transcr_reg_TetR-rel_C_sf"/>
</dbReference>
<dbReference type="InterPro" id="IPR025996">
    <property type="entry name" value="MT1864/Rv1816-like_C"/>
</dbReference>
<dbReference type="PROSITE" id="PS01081">
    <property type="entry name" value="HTH_TETR_1"/>
    <property type="match status" value="1"/>
</dbReference>
<dbReference type="SUPFAM" id="SSF48498">
    <property type="entry name" value="Tetracyclin repressor-like, C-terminal domain"/>
    <property type="match status" value="1"/>
</dbReference>
<dbReference type="Gene3D" id="1.10.10.60">
    <property type="entry name" value="Homeodomain-like"/>
    <property type="match status" value="1"/>
</dbReference>
<keyword evidence="1" id="KW-0805">Transcription regulation</keyword>
<dbReference type="PANTHER" id="PTHR30055">
    <property type="entry name" value="HTH-TYPE TRANSCRIPTIONAL REGULATOR RUTR"/>
    <property type="match status" value="1"/>
</dbReference>
<proteinExistence type="predicted"/>
<keyword evidence="3" id="KW-0804">Transcription</keyword>
<gene>
    <name evidence="6" type="ORF">MYCOZU2_03287</name>
    <name evidence="7" type="ORF">QRB35_25670</name>
</gene>
<dbReference type="PROSITE" id="PS50977">
    <property type="entry name" value="HTH_TETR_2"/>
    <property type="match status" value="1"/>
</dbReference>
<keyword evidence="9" id="KW-1185">Reference proteome</keyword>
<evidence type="ECO:0000256" key="3">
    <source>
        <dbReference type="ARBA" id="ARBA00023163"/>
    </source>
</evidence>
<sequence>MQTGTAAETRQTRRKARTASAILEAAERLFLTRGYHATTVEQLAEEADVAIGSLYGHFGGKEGIYAALIERALELDQRYCDQGWASGGEDPIGRLVGLADGYLRFASENPGYFRIFRFPPPDAPTDGPVVAATERVTERIRSETERMAGAIAEAIEARVMRDVDPRRAAVFLWAAWDGVIAAHLLPGNMGLTESEFEQVLSLGRQVLTLGLLAPQGSVE</sequence>
<evidence type="ECO:0000313" key="7">
    <source>
        <dbReference type="EMBL" id="MDM3929375.1"/>
    </source>
</evidence>
<evidence type="ECO:0000256" key="1">
    <source>
        <dbReference type="ARBA" id="ARBA00023015"/>
    </source>
</evidence>
<dbReference type="InterPro" id="IPR023772">
    <property type="entry name" value="DNA-bd_HTH_TetR-type_CS"/>
</dbReference>
<evidence type="ECO:0000259" key="5">
    <source>
        <dbReference type="PROSITE" id="PS50977"/>
    </source>
</evidence>
<reference evidence="6 8" key="1">
    <citation type="journal article" date="2017" name="Lancet Infect. Dis.">
        <title>Global outbreak of severe Mycobacterium chimaera disease after cardiac surgery: a molecular epidemiological study.</title>
        <authorList>
            <person name="van Ingen J."/>
            <person name="Kohl T."/>
            <person name="Kranzer K."/>
            <person name="Hasse B."/>
            <person name="Keller P."/>
            <person name="Szafranska A."/>
            <person name="Hillemann D."/>
            <person name="Chand M."/>
            <person name="Schreiber P."/>
            <person name="Sommerstein R."/>
            <person name="Berger C."/>
            <person name="Genoni M."/>
            <person name="Ruegg C."/>
            <person name="Troillet N."/>
            <person name="Widmer A.F."/>
            <person name="Becker S.L."/>
            <person name="Herrmann M."/>
            <person name="Eckmanns T."/>
            <person name="Haller S."/>
            <person name="Hoeller C."/>
            <person name="Debast S.B."/>
            <person name="Wolfhagen M.J."/>
            <person name="Hopman J."/>
            <person name="Kluytmans J."/>
            <person name="Langelaar M."/>
            <person name="Notermans D.W."/>
            <person name="ten Oever J."/>
            <person name="van den Barselaar P."/>
            <person name="Vonk A.B.A."/>
            <person name="Vos M.C."/>
            <person name="Ahmed N."/>
            <person name="Brown T."/>
            <person name="Crook D."/>
            <person name="Lamagni T."/>
            <person name="Phin N."/>
            <person name="Smith E.G."/>
            <person name="Zambon M."/>
            <person name="Serr A."/>
            <person name="Goetting T."/>
            <person name="Ebner W."/>
            <person name="Thuermer A."/>
            <person name="Utpatel C."/>
            <person name="Sproer C."/>
            <person name="Bunk B."/>
            <person name="Nubel U."/>
            <person name="Bloemberg G."/>
            <person name="Bottger E."/>
            <person name="Niemann S."/>
            <person name="Wagner D."/>
            <person name="Sax H."/>
        </authorList>
    </citation>
    <scope>NUCLEOTIDE SEQUENCE [LARGE SCALE GENOMIC DNA]</scope>
    <source>
        <strain evidence="6 8">ZUERICH-2</strain>
    </source>
</reference>
<dbReference type="EMBL" id="CP015267">
    <property type="protein sequence ID" value="ASL15675.1"/>
    <property type="molecule type" value="Genomic_DNA"/>
</dbReference>
<reference evidence="7" key="3">
    <citation type="submission" date="2023-06" db="EMBL/GenBank/DDBJ databases">
        <authorList>
            <person name="Spilker T."/>
        </authorList>
    </citation>
    <scope>NUCLEOTIDE SEQUENCE</scope>
    <source>
        <strain evidence="7">FLAC1071</strain>
    </source>
</reference>
<dbReference type="EMBL" id="JASZZX010000035">
    <property type="protein sequence ID" value="MDM3929375.1"/>
    <property type="molecule type" value="Genomic_DNA"/>
</dbReference>
<feature type="domain" description="HTH tetR-type" evidence="5">
    <location>
        <begin position="16"/>
        <end position="76"/>
    </location>
</feature>
<dbReference type="Pfam" id="PF13305">
    <property type="entry name" value="TetR_C_33"/>
    <property type="match status" value="1"/>
</dbReference>
<dbReference type="AlphaFoldDB" id="A0A1Y0T9K7"/>
<dbReference type="Pfam" id="PF00440">
    <property type="entry name" value="TetR_N"/>
    <property type="match status" value="1"/>
</dbReference>
<dbReference type="RefSeq" id="WP_008257468.1">
    <property type="nucleotide sequence ID" value="NZ_CAAHFK010000044.1"/>
</dbReference>
<dbReference type="PANTHER" id="PTHR30055:SF234">
    <property type="entry name" value="HTH-TYPE TRANSCRIPTIONAL REGULATOR BETI"/>
    <property type="match status" value="1"/>
</dbReference>
<dbReference type="Proteomes" id="UP001529272">
    <property type="component" value="Unassembled WGS sequence"/>
</dbReference>
<reference evidence="7" key="2">
    <citation type="submission" date="2023-06" db="EMBL/GenBank/DDBJ databases">
        <title>Itaconate inhibition of nontuberculous mycobacteria.</title>
        <authorList>
            <person name="Breen P."/>
            <person name="Zimbric M."/>
            <person name="Caverly L."/>
        </authorList>
    </citation>
    <scope>NUCLEOTIDE SEQUENCE</scope>
    <source>
        <strain evidence="7">FLAC1071</strain>
    </source>
</reference>
<evidence type="ECO:0000313" key="6">
    <source>
        <dbReference type="EMBL" id="ASL15675.1"/>
    </source>
</evidence>
<dbReference type="PRINTS" id="PR00455">
    <property type="entry name" value="HTHTETR"/>
</dbReference>
<name>A0A1Y0T9K7_MYCIT</name>
<accession>A0A1Y0T9K7</accession>
<dbReference type="SUPFAM" id="SSF46689">
    <property type="entry name" value="Homeodomain-like"/>
    <property type="match status" value="1"/>
</dbReference>
<dbReference type="InterPro" id="IPR050109">
    <property type="entry name" value="HTH-type_TetR-like_transc_reg"/>
</dbReference>
<dbReference type="GO" id="GO:0000976">
    <property type="term" value="F:transcription cis-regulatory region binding"/>
    <property type="evidence" value="ECO:0007669"/>
    <property type="project" value="TreeGrafter"/>
</dbReference>
<feature type="DNA-binding region" description="H-T-H motif" evidence="4">
    <location>
        <begin position="39"/>
        <end position="58"/>
    </location>
</feature>
<keyword evidence="2 4" id="KW-0238">DNA-binding</keyword>
<dbReference type="InterPro" id="IPR009057">
    <property type="entry name" value="Homeodomain-like_sf"/>
</dbReference>
<protein>
    <submittedName>
        <fullName evidence="6">TetR family transcriptional regulator</fullName>
    </submittedName>
    <submittedName>
        <fullName evidence="7">TetR/AcrR family transcriptional regulator</fullName>
    </submittedName>
</protein>
<evidence type="ECO:0000256" key="4">
    <source>
        <dbReference type="PROSITE-ProRule" id="PRU00335"/>
    </source>
</evidence>
<organism evidence="6 8">
    <name type="scientific">Mycobacterium intracellulare subsp. chimaera</name>
    <dbReference type="NCBI Taxonomy" id="222805"/>
    <lineage>
        <taxon>Bacteria</taxon>
        <taxon>Bacillati</taxon>
        <taxon>Actinomycetota</taxon>
        <taxon>Actinomycetes</taxon>
        <taxon>Mycobacteriales</taxon>
        <taxon>Mycobacteriaceae</taxon>
        <taxon>Mycobacterium</taxon>
        <taxon>Mycobacterium avium complex (MAC)</taxon>
    </lineage>
</organism>
<dbReference type="GO" id="GO:0003700">
    <property type="term" value="F:DNA-binding transcription factor activity"/>
    <property type="evidence" value="ECO:0007669"/>
    <property type="project" value="TreeGrafter"/>
</dbReference>